<keyword evidence="1" id="KW-1133">Transmembrane helix</keyword>
<name>A0A255YC55_9SPHN</name>
<gene>
    <name evidence="2" type="ORF">CHU93_12645</name>
</gene>
<dbReference type="OrthoDB" id="6079986at2"/>
<dbReference type="RefSeq" id="WP_094474543.1">
    <property type="nucleotide sequence ID" value="NZ_NOXT01000120.1"/>
</dbReference>
<dbReference type="AlphaFoldDB" id="A0A255YC55"/>
<dbReference type="Proteomes" id="UP000216991">
    <property type="component" value="Unassembled WGS sequence"/>
</dbReference>
<dbReference type="GO" id="GO:0005886">
    <property type="term" value="C:plasma membrane"/>
    <property type="evidence" value="ECO:0007669"/>
    <property type="project" value="UniProtKB-SubCell"/>
</dbReference>
<dbReference type="EMBL" id="NOXT01000120">
    <property type="protein sequence ID" value="OYQ26040.1"/>
    <property type="molecule type" value="Genomic_DNA"/>
</dbReference>
<dbReference type="InterPro" id="IPR002994">
    <property type="entry name" value="Surf1/Shy1"/>
</dbReference>
<sequence length="214" mass="23919">MMLRKLPLFPTLITIIGVLVLCALGRWQLERREWKHRLIERLAAAPNLPPVSPVEFQRAMQRELSVQYRRAEISCHAGPKKPYDLRPGASAGGTSGYFVVMSCRPNNRPPDIVAVAGWTRRIDAKDVVINLDHELSGIIIERPYGDDPGRPRFMLIPDAPIPPLGKPRQPSAEDLPDNHLAYAGQWFGLAIALSAIYGLWLRKRGLVAPTPKPE</sequence>
<keyword evidence="3" id="KW-1185">Reference proteome</keyword>
<reference evidence="2 3" key="1">
    <citation type="submission" date="2017-07" db="EMBL/GenBank/DDBJ databases">
        <title>Sandarakinorhabdus cyanobacteriorum sp. nov., a novel bacterium isolated from cyanobacterial aggregates in a eutrophic lake.</title>
        <authorList>
            <person name="Cai H."/>
        </authorList>
    </citation>
    <scope>NUCLEOTIDE SEQUENCE [LARGE SCALE GENOMIC DNA]</scope>
    <source>
        <strain evidence="2 3">TH057</strain>
    </source>
</reference>
<protein>
    <recommendedName>
        <fullName evidence="1">SURF1-like protein</fullName>
    </recommendedName>
</protein>
<dbReference type="CDD" id="cd06662">
    <property type="entry name" value="SURF1"/>
    <property type="match status" value="1"/>
</dbReference>
<feature type="transmembrane region" description="Helical" evidence="1">
    <location>
        <begin position="6"/>
        <end position="27"/>
    </location>
</feature>
<keyword evidence="1" id="KW-0472">Membrane</keyword>
<dbReference type="Pfam" id="PF02104">
    <property type="entry name" value="SURF1"/>
    <property type="match status" value="1"/>
</dbReference>
<keyword evidence="1" id="KW-1003">Cell membrane</keyword>
<proteinExistence type="inferred from homology"/>
<evidence type="ECO:0000256" key="1">
    <source>
        <dbReference type="RuleBase" id="RU363076"/>
    </source>
</evidence>
<dbReference type="PROSITE" id="PS50895">
    <property type="entry name" value="SURF1"/>
    <property type="match status" value="1"/>
</dbReference>
<feature type="transmembrane region" description="Helical" evidence="1">
    <location>
        <begin position="180"/>
        <end position="200"/>
    </location>
</feature>
<evidence type="ECO:0000313" key="2">
    <source>
        <dbReference type="EMBL" id="OYQ26040.1"/>
    </source>
</evidence>
<comment type="subcellular location">
    <subcellularLocation>
        <location evidence="1">Cell membrane</location>
        <topology evidence="1">Multi-pass membrane protein</topology>
    </subcellularLocation>
</comment>
<accession>A0A255YC55</accession>
<organism evidence="2 3">
    <name type="scientific">Sandarakinorhabdus cyanobacteriorum</name>
    <dbReference type="NCBI Taxonomy" id="1981098"/>
    <lineage>
        <taxon>Bacteria</taxon>
        <taxon>Pseudomonadati</taxon>
        <taxon>Pseudomonadota</taxon>
        <taxon>Alphaproteobacteria</taxon>
        <taxon>Sphingomonadales</taxon>
        <taxon>Sphingosinicellaceae</taxon>
        <taxon>Sandarakinorhabdus</taxon>
    </lineage>
</organism>
<comment type="caution">
    <text evidence="2">The sequence shown here is derived from an EMBL/GenBank/DDBJ whole genome shotgun (WGS) entry which is preliminary data.</text>
</comment>
<comment type="similarity">
    <text evidence="1">Belongs to the SURF1 family.</text>
</comment>
<keyword evidence="1" id="KW-0812">Transmembrane</keyword>
<evidence type="ECO:0000313" key="3">
    <source>
        <dbReference type="Proteomes" id="UP000216991"/>
    </source>
</evidence>